<proteinExistence type="predicted"/>
<keyword evidence="2" id="KW-1185">Reference proteome</keyword>
<dbReference type="STRING" id="479431.Namu_4985"/>
<dbReference type="EMBL" id="CP001737">
    <property type="protein sequence ID" value="ACV81258.1"/>
    <property type="molecule type" value="Genomic_DNA"/>
</dbReference>
<dbReference type="OrthoDB" id="3215846at2"/>
<evidence type="ECO:0000313" key="1">
    <source>
        <dbReference type="EMBL" id="ACV81258.1"/>
    </source>
</evidence>
<name>C8XA58_NAKMY</name>
<reference evidence="2" key="1">
    <citation type="submission" date="2009-09" db="EMBL/GenBank/DDBJ databases">
        <title>The complete genome of Nakamurella multipartita DSM 44233.</title>
        <authorList>
            <consortium name="US DOE Joint Genome Institute (JGI-PGF)"/>
            <person name="Lucas S."/>
            <person name="Copeland A."/>
            <person name="Lapidus A."/>
            <person name="Glavina del Rio T."/>
            <person name="Dalin E."/>
            <person name="Tice H."/>
            <person name="Bruce D."/>
            <person name="Goodwin L."/>
            <person name="Pitluck S."/>
            <person name="Kyrpides N."/>
            <person name="Mavromatis K."/>
            <person name="Ivanova N."/>
            <person name="Ovchinnikova G."/>
            <person name="Sims D."/>
            <person name="Meincke L."/>
            <person name="Brettin T."/>
            <person name="Detter J.C."/>
            <person name="Han C."/>
            <person name="Larimer F."/>
            <person name="Land M."/>
            <person name="Hauser L."/>
            <person name="Markowitz V."/>
            <person name="Cheng J.-F."/>
            <person name="Hugenholtz P."/>
            <person name="Woyke T."/>
            <person name="Wu D."/>
            <person name="Klenk H.-P."/>
            <person name="Eisen J.A."/>
        </authorList>
    </citation>
    <scope>NUCLEOTIDE SEQUENCE [LARGE SCALE GENOMIC DNA]</scope>
    <source>
        <strain evidence="2">ATCC 700099 / DSM 44233 / CIP 104796 / JCM 9543 / NBRC 105858 / Y-104</strain>
    </source>
</reference>
<sequence precursor="true">MVRKLLITLVVLAVLLVVADFGGRAYAEHRAAAAVQTELGLTQPPDVSIEGFPFLWHAVQGSYPTVIITAADVDQGLLPGTRAQVDLTTVTLPLRDAVAGDTSNLAAQATTSQVIIPLSSLQAALPRQDVTLSAGPNGTLQVNGTVSVAGVSIPVTGTATLSAADNALTLTVASLSAAGIDLTSVARNAAAALASGLTTTIPLRGLPFTVTSGDVQVSGTDVVITVTTGPVTLQELRRTSG</sequence>
<evidence type="ECO:0008006" key="3">
    <source>
        <dbReference type="Google" id="ProtNLM"/>
    </source>
</evidence>
<protein>
    <recommendedName>
        <fullName evidence="3">DUF2993 domain-containing protein</fullName>
    </recommendedName>
</protein>
<gene>
    <name evidence="1" type="ordered locus">Namu_4985</name>
</gene>
<organism evidence="1 2">
    <name type="scientific">Nakamurella multipartita (strain ATCC 700099 / DSM 44233 / CIP 104796 / JCM 9543 / NBRC 105858 / Y-104)</name>
    <name type="common">Microsphaera multipartita</name>
    <dbReference type="NCBI Taxonomy" id="479431"/>
    <lineage>
        <taxon>Bacteria</taxon>
        <taxon>Bacillati</taxon>
        <taxon>Actinomycetota</taxon>
        <taxon>Actinomycetes</taxon>
        <taxon>Nakamurellales</taxon>
        <taxon>Nakamurellaceae</taxon>
        <taxon>Nakamurella</taxon>
    </lineage>
</organism>
<dbReference type="InterPro" id="IPR021373">
    <property type="entry name" value="DUF2993"/>
</dbReference>
<evidence type="ECO:0000313" key="2">
    <source>
        <dbReference type="Proteomes" id="UP000002218"/>
    </source>
</evidence>
<dbReference type="KEGG" id="nml:Namu_4985"/>
<dbReference type="AlphaFoldDB" id="C8XA58"/>
<dbReference type="InParanoid" id="C8XA58"/>
<reference evidence="1 2" key="2">
    <citation type="journal article" date="2010" name="Stand. Genomic Sci.">
        <title>Complete genome sequence of Nakamurella multipartita type strain (Y-104).</title>
        <authorList>
            <person name="Tice H."/>
            <person name="Mayilraj S."/>
            <person name="Sims D."/>
            <person name="Lapidus A."/>
            <person name="Nolan M."/>
            <person name="Lucas S."/>
            <person name="Glavina Del Rio T."/>
            <person name="Copeland A."/>
            <person name="Cheng J.F."/>
            <person name="Meincke L."/>
            <person name="Bruce D."/>
            <person name="Goodwin L."/>
            <person name="Pitluck S."/>
            <person name="Ivanova N."/>
            <person name="Mavromatis K."/>
            <person name="Ovchinnikova G."/>
            <person name="Pati A."/>
            <person name="Chen A."/>
            <person name="Palaniappan K."/>
            <person name="Land M."/>
            <person name="Hauser L."/>
            <person name="Chang Y.J."/>
            <person name="Jeffries C.D."/>
            <person name="Detter J.C."/>
            <person name="Brettin T."/>
            <person name="Rohde M."/>
            <person name="Goker M."/>
            <person name="Bristow J."/>
            <person name="Eisen J.A."/>
            <person name="Markowitz V."/>
            <person name="Hugenholtz P."/>
            <person name="Kyrpides N.C."/>
            <person name="Klenk H.P."/>
            <person name="Chen F."/>
        </authorList>
    </citation>
    <scope>NUCLEOTIDE SEQUENCE [LARGE SCALE GENOMIC DNA]</scope>
    <source>
        <strain evidence="2">ATCC 700099 / DSM 44233 / CIP 104796 / JCM 9543 / NBRC 105858 / Y-104</strain>
    </source>
</reference>
<dbReference type="HOGENOM" id="CLU_036478_2_0_11"/>
<dbReference type="Pfam" id="PF11209">
    <property type="entry name" value="LmeA"/>
    <property type="match status" value="1"/>
</dbReference>
<dbReference type="Proteomes" id="UP000002218">
    <property type="component" value="Chromosome"/>
</dbReference>
<accession>C8XA58</accession>